<dbReference type="AlphaFoldDB" id="A0A3M2KYD1"/>
<dbReference type="Pfam" id="PF13460">
    <property type="entry name" value="NAD_binding_10"/>
    <property type="match status" value="1"/>
</dbReference>
<protein>
    <submittedName>
        <fullName evidence="2">NmrA family transcriptional regulator</fullName>
    </submittedName>
</protein>
<dbReference type="PANTHER" id="PTHR43162:SF1">
    <property type="entry name" value="PRESTALK A DIFFERENTIATION PROTEIN A"/>
    <property type="match status" value="1"/>
</dbReference>
<organism evidence="2 3">
    <name type="scientific">Nocardia stercoris</name>
    <dbReference type="NCBI Taxonomy" id="2483361"/>
    <lineage>
        <taxon>Bacteria</taxon>
        <taxon>Bacillati</taxon>
        <taxon>Actinomycetota</taxon>
        <taxon>Actinomycetes</taxon>
        <taxon>Mycobacteriales</taxon>
        <taxon>Nocardiaceae</taxon>
        <taxon>Nocardia</taxon>
    </lineage>
</organism>
<evidence type="ECO:0000313" key="2">
    <source>
        <dbReference type="EMBL" id="RMI30529.1"/>
    </source>
</evidence>
<dbReference type="OrthoDB" id="3510772at2"/>
<accession>A0A3M2KYD1</accession>
<dbReference type="InterPro" id="IPR051604">
    <property type="entry name" value="Ergot_Alk_Oxidoreductase"/>
</dbReference>
<reference evidence="2 3" key="1">
    <citation type="submission" date="2018-10" db="EMBL/GenBank/DDBJ databases">
        <title>Isolation from cow dung.</title>
        <authorList>
            <person name="Ling L."/>
        </authorList>
    </citation>
    <scope>NUCLEOTIDE SEQUENCE [LARGE SCALE GENOMIC DNA]</scope>
    <source>
        <strain evidence="2 3">NEAU-LL90</strain>
    </source>
</reference>
<feature type="domain" description="NAD(P)-binding" evidence="1">
    <location>
        <begin position="15"/>
        <end position="174"/>
    </location>
</feature>
<proteinExistence type="predicted"/>
<dbReference type="Proteomes" id="UP000279275">
    <property type="component" value="Unassembled WGS sequence"/>
</dbReference>
<name>A0A3M2KYD1_9NOCA</name>
<dbReference type="InterPro" id="IPR016040">
    <property type="entry name" value="NAD(P)-bd_dom"/>
</dbReference>
<dbReference type="PANTHER" id="PTHR43162">
    <property type="match status" value="1"/>
</dbReference>
<dbReference type="RefSeq" id="WP_122189767.1">
    <property type="nucleotide sequence ID" value="NZ_RFFH01000009.1"/>
</dbReference>
<keyword evidence="3" id="KW-1185">Reference proteome</keyword>
<dbReference type="EMBL" id="RFFH01000009">
    <property type="protein sequence ID" value="RMI30529.1"/>
    <property type="molecule type" value="Genomic_DNA"/>
</dbReference>
<dbReference type="Gene3D" id="3.40.50.720">
    <property type="entry name" value="NAD(P)-binding Rossmann-like Domain"/>
    <property type="match status" value="1"/>
</dbReference>
<gene>
    <name evidence="2" type="ORF">EBN03_20835</name>
</gene>
<sequence>MTENSSNQPLYLVTGGTGKTGRRVAALLGAAGARVRIGSRTAAVPFDWDDRGTWDAALAGVTAIYLAYQPDLAVPGAPETVHAFVAAARAAGVRSVVLLSGRGEPEAVECERIVQDSGLAWTVVRCSFFMQNFDEGAFVDDIRAGVLTLPNGDVPEPFVHADDIAEVAAAALTDNRHHGRCYELTGPRALSFADAVGEIAAATGRDIAFVPVSRPEFVTALTEYEVPADVITLLDYLFGTVMDGRNTPTTDGVRRVLGREPRDFADYAKTVAAEGVWNPPGE</sequence>
<evidence type="ECO:0000259" key="1">
    <source>
        <dbReference type="Pfam" id="PF13460"/>
    </source>
</evidence>
<evidence type="ECO:0000313" key="3">
    <source>
        <dbReference type="Proteomes" id="UP000279275"/>
    </source>
</evidence>
<comment type="caution">
    <text evidence="2">The sequence shown here is derived from an EMBL/GenBank/DDBJ whole genome shotgun (WGS) entry which is preliminary data.</text>
</comment>
<dbReference type="Gene3D" id="3.90.25.10">
    <property type="entry name" value="UDP-galactose 4-epimerase, domain 1"/>
    <property type="match status" value="1"/>
</dbReference>
<dbReference type="SUPFAM" id="SSF51735">
    <property type="entry name" value="NAD(P)-binding Rossmann-fold domains"/>
    <property type="match status" value="1"/>
</dbReference>
<dbReference type="InterPro" id="IPR036291">
    <property type="entry name" value="NAD(P)-bd_dom_sf"/>
</dbReference>